<dbReference type="InterPro" id="IPR058636">
    <property type="entry name" value="Beta-barrel_YknX"/>
</dbReference>
<dbReference type="PANTHER" id="PTHR32347">
    <property type="entry name" value="EFFLUX SYSTEM COMPONENT YKNX-RELATED"/>
    <property type="match status" value="1"/>
</dbReference>
<feature type="domain" description="YknX-like C-terminal permuted SH3-like" evidence="7">
    <location>
        <begin position="217"/>
        <end position="270"/>
    </location>
</feature>
<keyword evidence="5" id="KW-0472">Membrane</keyword>
<comment type="caution">
    <text evidence="9">The sequence shown here is derived from an EMBL/GenBank/DDBJ whole genome shotgun (WGS) entry which is preliminary data.</text>
</comment>
<protein>
    <submittedName>
        <fullName evidence="9">Efflux RND transporter periplasmic adaptor subunit</fullName>
    </submittedName>
</protein>
<dbReference type="NCBIfam" id="TIGR01730">
    <property type="entry name" value="RND_mfp"/>
    <property type="match status" value="1"/>
</dbReference>
<sequence>MKKITIGVIAVAIIGILGIVTYKNITARAASKSKSSQFSRSKASITNIKSTVSGSGSVLSAESDVIKSQYRDTVASVLVSKDQAVNAGDELVTFQNGSAPITAPYDGIISDVYVSPGDSINADQQLLNMFDNKNFYTVVSVDETDLPNLKVGQKADIKVNAFPDVKFTGTVKDISQQGEYTNGVSNFNVTISFDEIHDIKVGMSTEASIATASKENVLAVPIEAIKDSGDKKYVITSDEKGKTKFKEVKTGISNGTMVEIVSGLTEGEQVQLPQTQSTAQNSSNTNGRNGFRMMGNTGSGKQAQGGRQSK</sequence>
<comment type="similarity">
    <text evidence="2">Belongs to the membrane fusion protein (MFP) (TC 8.A.1) family.</text>
</comment>
<dbReference type="InterPro" id="IPR011053">
    <property type="entry name" value="Single_hybrid_motif"/>
</dbReference>
<proteinExistence type="inferred from homology"/>
<evidence type="ECO:0000256" key="2">
    <source>
        <dbReference type="ARBA" id="ARBA00009477"/>
    </source>
</evidence>
<dbReference type="RefSeq" id="WP_369702755.1">
    <property type="nucleotide sequence ID" value="NZ_JBGEWD010000001.1"/>
</dbReference>
<dbReference type="InterPro" id="IPR006143">
    <property type="entry name" value="RND_pump_MFP"/>
</dbReference>
<accession>A0ABV4BJA2</accession>
<gene>
    <name evidence="9" type="ORF">AB8U03_01470</name>
</gene>
<evidence type="ECO:0000256" key="5">
    <source>
        <dbReference type="SAM" id="Phobius"/>
    </source>
</evidence>
<dbReference type="PANTHER" id="PTHR32347:SF23">
    <property type="entry name" value="BLL5650 PROTEIN"/>
    <property type="match status" value="1"/>
</dbReference>
<evidence type="ECO:0000259" key="6">
    <source>
        <dbReference type="Pfam" id="PF00364"/>
    </source>
</evidence>
<dbReference type="Gene3D" id="2.40.30.170">
    <property type="match status" value="1"/>
</dbReference>
<dbReference type="EMBL" id="JBGEWD010000001">
    <property type="protein sequence ID" value="MEY7998877.1"/>
    <property type="molecule type" value="Genomic_DNA"/>
</dbReference>
<feature type="compositionally biased region" description="Polar residues" evidence="4">
    <location>
        <begin position="299"/>
        <end position="310"/>
    </location>
</feature>
<evidence type="ECO:0000256" key="4">
    <source>
        <dbReference type="SAM" id="MobiDB-lite"/>
    </source>
</evidence>
<evidence type="ECO:0000259" key="8">
    <source>
        <dbReference type="Pfam" id="PF25990"/>
    </source>
</evidence>
<dbReference type="SUPFAM" id="SSF51230">
    <property type="entry name" value="Single hybrid motif"/>
    <property type="match status" value="1"/>
</dbReference>
<keyword evidence="10" id="KW-1185">Reference proteome</keyword>
<feature type="domain" description="Lipoyl-binding" evidence="6">
    <location>
        <begin position="71"/>
        <end position="128"/>
    </location>
</feature>
<keyword evidence="5" id="KW-1133">Transmembrane helix</keyword>
<dbReference type="InterPro" id="IPR000089">
    <property type="entry name" value="Biotin_lipoyl"/>
</dbReference>
<keyword evidence="3" id="KW-0175">Coiled coil</keyword>
<feature type="transmembrane region" description="Helical" evidence="5">
    <location>
        <begin position="6"/>
        <end position="25"/>
    </location>
</feature>
<reference evidence="9 10" key="1">
    <citation type="submission" date="2024-08" db="EMBL/GenBank/DDBJ databases">
        <title>Clostridium lapicellarii sp. nov., and Clostridium renhuaiense sp. nov., two species isolated from the mud in a fermentation cellar used for producing sauce-flavour Chinese liquors.</title>
        <authorList>
            <person name="Yang F."/>
            <person name="Wang H."/>
            <person name="Chen L.Q."/>
            <person name="Zhou N."/>
            <person name="Lu J.J."/>
            <person name="Pu X.X."/>
            <person name="Wan B."/>
            <person name="Wang L."/>
            <person name="Liu S.J."/>
        </authorList>
    </citation>
    <scope>NUCLEOTIDE SEQUENCE [LARGE SCALE GENOMIC DNA]</scope>
    <source>
        <strain evidence="9 10">MT-5</strain>
    </source>
</reference>
<dbReference type="InterPro" id="IPR058637">
    <property type="entry name" value="YknX-like_C"/>
</dbReference>
<organism evidence="9 10">
    <name type="scientific">Clostridium moutaii</name>
    <dbReference type="NCBI Taxonomy" id="3240932"/>
    <lineage>
        <taxon>Bacteria</taxon>
        <taxon>Bacillati</taxon>
        <taxon>Bacillota</taxon>
        <taxon>Clostridia</taxon>
        <taxon>Eubacteriales</taxon>
        <taxon>Clostridiaceae</taxon>
        <taxon>Clostridium</taxon>
    </lineage>
</organism>
<name>A0ABV4BJA2_9CLOT</name>
<dbReference type="Pfam" id="PF25989">
    <property type="entry name" value="YknX_C"/>
    <property type="match status" value="1"/>
</dbReference>
<feature type="domain" description="YknX-like beta-barrel" evidence="8">
    <location>
        <begin position="140"/>
        <end position="206"/>
    </location>
</feature>
<feature type="compositionally biased region" description="Polar residues" evidence="4">
    <location>
        <begin position="271"/>
        <end position="288"/>
    </location>
</feature>
<evidence type="ECO:0000256" key="3">
    <source>
        <dbReference type="ARBA" id="ARBA00023054"/>
    </source>
</evidence>
<comment type="subcellular location">
    <subcellularLocation>
        <location evidence="1">Cell envelope</location>
    </subcellularLocation>
</comment>
<dbReference type="Gene3D" id="2.40.420.20">
    <property type="match status" value="1"/>
</dbReference>
<dbReference type="Proteomes" id="UP001564657">
    <property type="component" value="Unassembled WGS sequence"/>
</dbReference>
<feature type="region of interest" description="Disordered" evidence="4">
    <location>
        <begin position="268"/>
        <end position="310"/>
    </location>
</feature>
<dbReference type="Gene3D" id="2.40.50.100">
    <property type="match status" value="1"/>
</dbReference>
<evidence type="ECO:0000259" key="7">
    <source>
        <dbReference type="Pfam" id="PF25989"/>
    </source>
</evidence>
<evidence type="ECO:0000313" key="10">
    <source>
        <dbReference type="Proteomes" id="UP001564657"/>
    </source>
</evidence>
<dbReference type="InterPro" id="IPR050465">
    <property type="entry name" value="UPF0194_transport"/>
</dbReference>
<evidence type="ECO:0000313" key="9">
    <source>
        <dbReference type="EMBL" id="MEY7998877.1"/>
    </source>
</evidence>
<keyword evidence="5" id="KW-0812">Transmembrane</keyword>
<dbReference type="Pfam" id="PF25990">
    <property type="entry name" value="Beta-barrel_YknX"/>
    <property type="match status" value="1"/>
</dbReference>
<evidence type="ECO:0000256" key="1">
    <source>
        <dbReference type="ARBA" id="ARBA00004196"/>
    </source>
</evidence>
<dbReference type="Pfam" id="PF00364">
    <property type="entry name" value="Biotin_lipoyl"/>
    <property type="match status" value="1"/>
</dbReference>